<evidence type="ECO:0000256" key="3">
    <source>
        <dbReference type="ARBA" id="ARBA00023163"/>
    </source>
</evidence>
<dbReference type="InterPro" id="IPR028082">
    <property type="entry name" value="Peripla_BP_I"/>
</dbReference>
<dbReference type="Gene3D" id="1.10.10.10">
    <property type="entry name" value="Winged helix-like DNA-binding domain superfamily/Winged helix DNA-binding domain"/>
    <property type="match status" value="1"/>
</dbReference>
<dbReference type="GO" id="GO:0000976">
    <property type="term" value="F:transcription cis-regulatory region binding"/>
    <property type="evidence" value="ECO:0007669"/>
    <property type="project" value="TreeGrafter"/>
</dbReference>
<dbReference type="InterPro" id="IPR036390">
    <property type="entry name" value="WH_DNA-bd_sf"/>
</dbReference>
<evidence type="ECO:0000313" key="5">
    <source>
        <dbReference type="EMBL" id="GGD84591.1"/>
    </source>
</evidence>
<dbReference type="InterPro" id="IPR046335">
    <property type="entry name" value="LacI/GalR-like_sensor"/>
</dbReference>
<evidence type="ECO:0000256" key="2">
    <source>
        <dbReference type="ARBA" id="ARBA00023125"/>
    </source>
</evidence>
<evidence type="ECO:0000256" key="1">
    <source>
        <dbReference type="ARBA" id="ARBA00023015"/>
    </source>
</evidence>
<organism evidence="5 6">
    <name type="scientific">Paenibacillus nasutitermitis</name>
    <dbReference type="NCBI Taxonomy" id="1652958"/>
    <lineage>
        <taxon>Bacteria</taxon>
        <taxon>Bacillati</taxon>
        <taxon>Bacillota</taxon>
        <taxon>Bacilli</taxon>
        <taxon>Bacillales</taxon>
        <taxon>Paenibacillaceae</taxon>
        <taxon>Paenibacillus</taxon>
    </lineage>
</organism>
<keyword evidence="1" id="KW-0805">Transcription regulation</keyword>
<evidence type="ECO:0000259" key="4">
    <source>
        <dbReference type="PROSITE" id="PS50949"/>
    </source>
</evidence>
<dbReference type="SUPFAM" id="SSF53822">
    <property type="entry name" value="Periplasmic binding protein-like I"/>
    <property type="match status" value="1"/>
</dbReference>
<dbReference type="PROSITE" id="PS50949">
    <property type="entry name" value="HTH_GNTR"/>
    <property type="match status" value="1"/>
</dbReference>
<proteinExistence type="predicted"/>
<dbReference type="SUPFAM" id="SSF46785">
    <property type="entry name" value="Winged helix' DNA-binding domain"/>
    <property type="match status" value="1"/>
</dbReference>
<reference evidence="5" key="2">
    <citation type="submission" date="2020-09" db="EMBL/GenBank/DDBJ databases">
        <authorList>
            <person name="Sun Q."/>
            <person name="Zhou Y."/>
        </authorList>
    </citation>
    <scope>NUCLEOTIDE SEQUENCE</scope>
    <source>
        <strain evidence="5">CGMCC 1.15178</strain>
    </source>
</reference>
<dbReference type="Gene3D" id="3.40.50.2300">
    <property type="match status" value="2"/>
</dbReference>
<dbReference type="Proteomes" id="UP000612456">
    <property type="component" value="Unassembled WGS sequence"/>
</dbReference>
<gene>
    <name evidence="5" type="ORF">GCM10010911_48670</name>
</gene>
<dbReference type="PANTHER" id="PTHR30146:SF109">
    <property type="entry name" value="HTH-TYPE TRANSCRIPTIONAL REGULATOR GALS"/>
    <property type="match status" value="1"/>
</dbReference>
<keyword evidence="3" id="KW-0804">Transcription</keyword>
<sequence>MVTKQAKYQIIVDDIRDSITSGKWQPDRLIPSQSELASLYHTSEITSRRALAELVNEGLIYRIRGKGSYVKSSSGAAEAAALDSAEPPAKILERIYLVHNTGGNIFLLEHRFYGEMFRGILAEAERRGLEFLFWDYSLEKQLPSDDRACFIITSMGSNDFSQEMLREWVEEERQIVTVHSYFPQLSVPYVIIDNMTGGYLATEHLLSLGHTRIGILLTGPSVLELNQEFSLRLQGYRLALNLQHIPFDPQLVCVIDVESEHQKQGEQGFDYFSGLADPPTAIFATSDIKAYGLMRAARLAGCSVPGDLSIVGYDNMDFGLYLGLTTVDQNSHVMGRKAVEILSSDKLPKERMASLKDEIVPELVVRKSTAALIK</sequence>
<dbReference type="InterPro" id="IPR000524">
    <property type="entry name" value="Tscrpt_reg_HTH_GntR"/>
</dbReference>
<feature type="domain" description="HTH gntR-type" evidence="4">
    <location>
        <begin position="5"/>
        <end position="73"/>
    </location>
</feature>
<dbReference type="Pfam" id="PF00392">
    <property type="entry name" value="GntR"/>
    <property type="match status" value="1"/>
</dbReference>
<dbReference type="Pfam" id="PF13377">
    <property type="entry name" value="Peripla_BP_3"/>
    <property type="match status" value="1"/>
</dbReference>
<reference evidence="5" key="1">
    <citation type="journal article" date="2014" name="Int. J. Syst. Evol. Microbiol.">
        <title>Complete genome sequence of Corynebacterium casei LMG S-19264T (=DSM 44701T), isolated from a smear-ripened cheese.</title>
        <authorList>
            <consortium name="US DOE Joint Genome Institute (JGI-PGF)"/>
            <person name="Walter F."/>
            <person name="Albersmeier A."/>
            <person name="Kalinowski J."/>
            <person name="Ruckert C."/>
        </authorList>
    </citation>
    <scope>NUCLEOTIDE SEQUENCE</scope>
    <source>
        <strain evidence="5">CGMCC 1.15178</strain>
    </source>
</reference>
<dbReference type="EMBL" id="BMHP01000003">
    <property type="protein sequence ID" value="GGD84591.1"/>
    <property type="molecule type" value="Genomic_DNA"/>
</dbReference>
<dbReference type="CDD" id="cd06267">
    <property type="entry name" value="PBP1_LacI_sugar_binding-like"/>
    <property type="match status" value="1"/>
</dbReference>
<dbReference type="GO" id="GO:0003700">
    <property type="term" value="F:DNA-binding transcription factor activity"/>
    <property type="evidence" value="ECO:0007669"/>
    <property type="project" value="InterPro"/>
</dbReference>
<keyword evidence="6" id="KW-1185">Reference proteome</keyword>
<name>A0A917E0B2_9BACL</name>
<accession>A0A917E0B2</accession>
<keyword evidence="2" id="KW-0238">DNA-binding</keyword>
<dbReference type="RefSeq" id="WP_188995802.1">
    <property type="nucleotide sequence ID" value="NZ_BMHP01000003.1"/>
</dbReference>
<comment type="caution">
    <text evidence="5">The sequence shown here is derived from an EMBL/GenBank/DDBJ whole genome shotgun (WGS) entry which is preliminary data.</text>
</comment>
<dbReference type="CDD" id="cd07377">
    <property type="entry name" value="WHTH_GntR"/>
    <property type="match status" value="1"/>
</dbReference>
<evidence type="ECO:0000313" key="6">
    <source>
        <dbReference type="Proteomes" id="UP000612456"/>
    </source>
</evidence>
<dbReference type="PANTHER" id="PTHR30146">
    <property type="entry name" value="LACI-RELATED TRANSCRIPTIONAL REPRESSOR"/>
    <property type="match status" value="1"/>
</dbReference>
<dbReference type="InterPro" id="IPR036388">
    <property type="entry name" value="WH-like_DNA-bd_sf"/>
</dbReference>
<protein>
    <submittedName>
        <fullName evidence="5">GntR family transcriptional regulator</fullName>
    </submittedName>
</protein>
<dbReference type="SMART" id="SM00345">
    <property type="entry name" value="HTH_GNTR"/>
    <property type="match status" value="1"/>
</dbReference>
<dbReference type="AlphaFoldDB" id="A0A917E0B2"/>